<proteinExistence type="predicted"/>
<organism evidence="2 3">
    <name type="scientific">Phytophthora cactorum</name>
    <dbReference type="NCBI Taxonomy" id="29920"/>
    <lineage>
        <taxon>Eukaryota</taxon>
        <taxon>Sar</taxon>
        <taxon>Stramenopiles</taxon>
        <taxon>Oomycota</taxon>
        <taxon>Peronosporomycetes</taxon>
        <taxon>Peronosporales</taxon>
        <taxon>Peronosporaceae</taxon>
        <taxon>Phytophthora</taxon>
    </lineage>
</organism>
<comment type="caution">
    <text evidence="2">The sequence shown here is derived from an EMBL/GenBank/DDBJ whole genome shotgun (WGS) entry which is preliminary data.</text>
</comment>
<dbReference type="EMBL" id="RCMG01000217">
    <property type="protein sequence ID" value="KAG2859402.1"/>
    <property type="molecule type" value="Genomic_DNA"/>
</dbReference>
<dbReference type="VEuPathDB" id="FungiDB:PC110_g5092"/>
<reference evidence="2" key="1">
    <citation type="submission" date="2018-10" db="EMBL/GenBank/DDBJ databases">
        <title>Effector identification in a new, highly contiguous assembly of the strawberry crown rot pathogen Phytophthora cactorum.</title>
        <authorList>
            <person name="Armitage A.D."/>
            <person name="Nellist C.F."/>
            <person name="Bates H."/>
            <person name="Vickerstaff R.J."/>
            <person name="Harrison R.J."/>
        </authorList>
    </citation>
    <scope>NUCLEOTIDE SEQUENCE</scope>
    <source>
        <strain evidence="2">15-7</strain>
    </source>
</reference>
<evidence type="ECO:0000256" key="1">
    <source>
        <dbReference type="SAM" id="MobiDB-lite"/>
    </source>
</evidence>
<evidence type="ECO:0000313" key="3">
    <source>
        <dbReference type="Proteomes" id="UP000735874"/>
    </source>
</evidence>
<protein>
    <submittedName>
        <fullName evidence="2">Uncharacterized protein</fullName>
    </submittedName>
</protein>
<accession>A0A8T0ZB26</accession>
<dbReference type="VEuPathDB" id="FungiDB:PC110_g15229"/>
<sequence length="116" mass="12536">MSYAGWSVNKENEEENEQASGVKSAINGRAGNHSRARVLDNNGKNDVLQSLRVDVPSAHKEMQIRHFANASSATERLLPGNVSVKHGSVVVETLVDLSKELSGGMFVRRTGGSLTF</sequence>
<feature type="region of interest" description="Disordered" evidence="1">
    <location>
        <begin position="1"/>
        <end position="43"/>
    </location>
</feature>
<name>A0A8T0ZB26_9STRA</name>
<dbReference type="Proteomes" id="UP000735874">
    <property type="component" value="Unassembled WGS sequence"/>
</dbReference>
<dbReference type="AlphaFoldDB" id="A0A8T0ZB26"/>
<evidence type="ECO:0000313" key="2">
    <source>
        <dbReference type="EMBL" id="KAG2859402.1"/>
    </source>
</evidence>
<gene>
    <name evidence="2" type="ORF">PC113_g8976</name>
</gene>